<evidence type="ECO:0000256" key="1">
    <source>
        <dbReference type="SAM" id="Coils"/>
    </source>
</evidence>
<dbReference type="EMBL" id="LR862135">
    <property type="protein sequence ID" value="CAD1842226.1"/>
    <property type="molecule type" value="Genomic_DNA"/>
</dbReference>
<dbReference type="InterPro" id="IPR055328">
    <property type="entry name" value="HEI10-like"/>
</dbReference>
<feature type="coiled-coil region" evidence="1">
    <location>
        <begin position="59"/>
        <end position="100"/>
    </location>
</feature>
<evidence type="ECO:0000256" key="2">
    <source>
        <dbReference type="SAM" id="MobiDB-lite"/>
    </source>
</evidence>
<dbReference type="PANTHER" id="PTHR47384">
    <property type="entry name" value="E3 UBIQUITIN-PROTEIN LIGASE CCNB1IP1 HOMOLOG"/>
    <property type="match status" value="1"/>
</dbReference>
<gene>
    <name evidence="3" type="ORF">CB5_LOCUS25437</name>
</gene>
<dbReference type="GO" id="GO:0051026">
    <property type="term" value="P:chiasma assembly"/>
    <property type="evidence" value="ECO:0007669"/>
    <property type="project" value="TreeGrafter"/>
</dbReference>
<dbReference type="PANTHER" id="PTHR47384:SF2">
    <property type="entry name" value="E3 UBIQUITIN-PROTEIN LIGASE CCNB1IP1 HOMOLOG"/>
    <property type="match status" value="1"/>
</dbReference>
<reference evidence="3" key="1">
    <citation type="submission" date="2020-07" db="EMBL/GenBank/DDBJ databases">
        <authorList>
            <person name="Lin J."/>
        </authorList>
    </citation>
    <scope>NUCLEOTIDE SEQUENCE</scope>
</reference>
<keyword evidence="1" id="KW-0175">Coiled coil</keyword>
<protein>
    <submittedName>
        <fullName evidence="3">Uncharacterized protein</fullName>
    </submittedName>
</protein>
<evidence type="ECO:0000313" key="3">
    <source>
        <dbReference type="EMBL" id="CAD1842226.1"/>
    </source>
</evidence>
<feature type="compositionally biased region" description="Polar residues" evidence="2">
    <location>
        <begin position="142"/>
        <end position="151"/>
    </location>
</feature>
<proteinExistence type="predicted"/>
<organism evidence="3">
    <name type="scientific">Ananas comosus var. bracteatus</name>
    <name type="common">red pineapple</name>
    <dbReference type="NCBI Taxonomy" id="296719"/>
    <lineage>
        <taxon>Eukaryota</taxon>
        <taxon>Viridiplantae</taxon>
        <taxon>Streptophyta</taxon>
        <taxon>Embryophyta</taxon>
        <taxon>Tracheophyta</taxon>
        <taxon>Spermatophyta</taxon>
        <taxon>Magnoliopsida</taxon>
        <taxon>Liliopsida</taxon>
        <taxon>Poales</taxon>
        <taxon>Bromeliaceae</taxon>
        <taxon>Bromelioideae</taxon>
        <taxon>Ananas</taxon>
    </lineage>
</organism>
<dbReference type="AlphaFoldDB" id="A0A6V7QHF4"/>
<accession>A0A6V7QHF4</accession>
<feature type="region of interest" description="Disordered" evidence="2">
    <location>
        <begin position="133"/>
        <end position="171"/>
    </location>
</feature>
<name>A0A6V7QHF4_ANACO</name>
<sequence length="183" mass="21170">MLTRYSTMMRYVRFVIKCSLKDGNDWTISTSTYEECIQKRDVLHWPKRTRDAIQDEQDCGAMQAEIKNYKKKYAEKSRQKRKLDEMYDQLRSEYESTKRSAIQPVNNFFPRNEPDLFSSMGNMMDGRDPLRQGRREEVWPSTARQKSSNSGAFEVSGGSPAQIAKVPADAGIRRPARLASELV</sequence>